<dbReference type="EMBL" id="LN891140">
    <property type="protein sequence ID" value="CUS08316.1"/>
    <property type="molecule type" value="Genomic_DNA"/>
</dbReference>
<evidence type="ECO:0000313" key="1">
    <source>
        <dbReference type="EMBL" id="CUS08316.1"/>
    </source>
</evidence>
<sequence>MAVLSVTPWHSREIMGRDRDEAQGIPVWTVWWSLSKSIYLSTVPVPYRTRTEAKHSTSAGMVHYGAVPVCFSPGSGFAIRSAVVVMKCLLPCQDSFLFSPARYL</sequence>
<organism evidence="1 2">
    <name type="scientific">Tuber aestivum</name>
    <name type="common">summer truffle</name>
    <dbReference type="NCBI Taxonomy" id="59557"/>
    <lineage>
        <taxon>Eukaryota</taxon>
        <taxon>Fungi</taxon>
        <taxon>Dikarya</taxon>
        <taxon>Ascomycota</taxon>
        <taxon>Pezizomycotina</taxon>
        <taxon>Pezizomycetes</taxon>
        <taxon>Pezizales</taxon>
        <taxon>Tuberaceae</taxon>
        <taxon>Tuber</taxon>
    </lineage>
</organism>
<dbReference type="AlphaFoldDB" id="A0A292PLC7"/>
<protein>
    <submittedName>
        <fullName evidence="1">Uncharacterized protein</fullName>
    </submittedName>
</protein>
<name>A0A292PLC7_9PEZI</name>
<keyword evidence="2" id="KW-1185">Reference proteome</keyword>
<proteinExistence type="predicted"/>
<evidence type="ECO:0000313" key="2">
    <source>
        <dbReference type="Proteomes" id="UP001412239"/>
    </source>
</evidence>
<reference evidence="1" key="1">
    <citation type="submission" date="2015-10" db="EMBL/GenBank/DDBJ databases">
        <authorList>
            <person name="Regsiter A."/>
            <person name="william w."/>
        </authorList>
    </citation>
    <scope>NUCLEOTIDE SEQUENCE</scope>
    <source>
        <strain evidence="1">Montdore</strain>
    </source>
</reference>
<accession>A0A292PLC7</accession>
<gene>
    <name evidence="1" type="ORF">GSTUAT00007627001</name>
</gene>
<dbReference type="Proteomes" id="UP001412239">
    <property type="component" value="Unassembled WGS sequence"/>
</dbReference>